<name>A0A4R1RQD5_9FLAO</name>
<dbReference type="Pfam" id="PF14322">
    <property type="entry name" value="SusD-like_3"/>
    <property type="match status" value="1"/>
</dbReference>
<dbReference type="InterPro" id="IPR033985">
    <property type="entry name" value="SusD-like_N"/>
</dbReference>
<dbReference type="EMBL" id="SLUP01000001">
    <property type="protein sequence ID" value="TCL68605.1"/>
    <property type="molecule type" value="Genomic_DNA"/>
</dbReference>
<dbReference type="InterPro" id="IPR011990">
    <property type="entry name" value="TPR-like_helical_dom_sf"/>
</dbReference>
<dbReference type="AlphaFoldDB" id="A0A4R1RQD5"/>
<gene>
    <name evidence="8" type="ORF">EV196_10119</name>
</gene>
<feature type="domain" description="RagB/SusD" evidence="6">
    <location>
        <begin position="353"/>
        <end position="448"/>
    </location>
</feature>
<evidence type="ECO:0000256" key="1">
    <source>
        <dbReference type="ARBA" id="ARBA00004442"/>
    </source>
</evidence>
<keyword evidence="4" id="KW-0472">Membrane</keyword>
<evidence type="ECO:0000256" key="4">
    <source>
        <dbReference type="ARBA" id="ARBA00023136"/>
    </source>
</evidence>
<keyword evidence="3" id="KW-0732">Signal</keyword>
<sequence length="486" mass="55604">MKKRFILTLIIIGSFISCDSYLDEVPDNRQTIKTLDDVSEILVSAYSEAIYSFVEWKSDNATYIKENTQFDWSTELYSYRPVVSEEDQDTPTYLWDNNYQAIAHANQALAALEEIEGGDEDFRNALIGEALITRAYNHFMLANVFCQHYSEANKGELGIPYITKPETKLQVSYDRGTIEQTYELIEKDLLDGLPLISDKYYVGTGKYHFNKNAAYAFASRYFLFKGDYEKCIEYSNKILGNGVVSTTYIRDMDAVFTGSGSVAIANQFTDVTDPSNLMVVRKQSVMVNRYTRGYQANTDIFVDIYVQNRPQGSTVDQRDLRYGFSSSSARAQPKYTELFEYTTSTTGFPYFIMPELRSEEVILNRMESYVRLNRLDDALNDYNVMAPQRYDNGGQLQLSTIATYYGGTDQEAMLEFVIGERRKEFLREGLRWFDIKRLGLEVYHVILTDSNGNVSKDVTLEANDARKAEQIPSKARANGIEENPGY</sequence>
<dbReference type="Proteomes" id="UP000295455">
    <property type="component" value="Unassembled WGS sequence"/>
</dbReference>
<dbReference type="GO" id="GO:0009279">
    <property type="term" value="C:cell outer membrane"/>
    <property type="evidence" value="ECO:0007669"/>
    <property type="project" value="UniProtKB-SubCell"/>
</dbReference>
<comment type="subcellular location">
    <subcellularLocation>
        <location evidence="1">Cell outer membrane</location>
    </subcellularLocation>
</comment>
<proteinExistence type="inferred from homology"/>
<evidence type="ECO:0000256" key="2">
    <source>
        <dbReference type="ARBA" id="ARBA00006275"/>
    </source>
</evidence>
<accession>A0A4R1RQD5</accession>
<keyword evidence="9" id="KW-1185">Reference proteome</keyword>
<organism evidence="8 9">
    <name type="scientific">Mariniflexile fucanivorans</name>
    <dbReference type="NCBI Taxonomy" id="264023"/>
    <lineage>
        <taxon>Bacteria</taxon>
        <taxon>Pseudomonadati</taxon>
        <taxon>Bacteroidota</taxon>
        <taxon>Flavobacteriia</taxon>
        <taxon>Flavobacteriales</taxon>
        <taxon>Flavobacteriaceae</taxon>
        <taxon>Mariniflexile</taxon>
    </lineage>
</organism>
<dbReference type="Pfam" id="PF07980">
    <property type="entry name" value="SusD_RagB"/>
    <property type="match status" value="1"/>
</dbReference>
<protein>
    <submittedName>
        <fullName evidence="8">SusD-like starch-binding protein associating with outer membrane</fullName>
    </submittedName>
</protein>
<dbReference type="PROSITE" id="PS51257">
    <property type="entry name" value="PROKAR_LIPOPROTEIN"/>
    <property type="match status" value="1"/>
</dbReference>
<dbReference type="InterPro" id="IPR012944">
    <property type="entry name" value="SusD_RagB_dom"/>
</dbReference>
<reference evidence="8 9" key="1">
    <citation type="submission" date="2019-03" db="EMBL/GenBank/DDBJ databases">
        <title>Genomic Encyclopedia of Type Strains, Phase IV (KMG-IV): sequencing the most valuable type-strain genomes for metagenomic binning, comparative biology and taxonomic classification.</title>
        <authorList>
            <person name="Goeker M."/>
        </authorList>
    </citation>
    <scope>NUCLEOTIDE SEQUENCE [LARGE SCALE GENOMIC DNA]</scope>
    <source>
        <strain evidence="8 9">DSM 18792</strain>
    </source>
</reference>
<feature type="domain" description="SusD-like N-terminal" evidence="7">
    <location>
        <begin position="21"/>
        <end position="223"/>
    </location>
</feature>
<comment type="similarity">
    <text evidence="2">Belongs to the SusD family.</text>
</comment>
<dbReference type="SUPFAM" id="SSF48452">
    <property type="entry name" value="TPR-like"/>
    <property type="match status" value="1"/>
</dbReference>
<evidence type="ECO:0000259" key="7">
    <source>
        <dbReference type="Pfam" id="PF14322"/>
    </source>
</evidence>
<dbReference type="Gene3D" id="1.25.40.390">
    <property type="match status" value="1"/>
</dbReference>
<evidence type="ECO:0000259" key="6">
    <source>
        <dbReference type="Pfam" id="PF07980"/>
    </source>
</evidence>
<evidence type="ECO:0000256" key="3">
    <source>
        <dbReference type="ARBA" id="ARBA00022729"/>
    </source>
</evidence>
<keyword evidence="5" id="KW-0998">Cell outer membrane</keyword>
<comment type="caution">
    <text evidence="8">The sequence shown here is derived from an EMBL/GenBank/DDBJ whole genome shotgun (WGS) entry which is preliminary data.</text>
</comment>
<evidence type="ECO:0000313" key="8">
    <source>
        <dbReference type="EMBL" id="TCL68605.1"/>
    </source>
</evidence>
<dbReference type="RefSeq" id="WP_132213667.1">
    <property type="nucleotide sequence ID" value="NZ_OX156936.1"/>
</dbReference>
<evidence type="ECO:0000256" key="5">
    <source>
        <dbReference type="ARBA" id="ARBA00023237"/>
    </source>
</evidence>
<evidence type="ECO:0000313" key="9">
    <source>
        <dbReference type="Proteomes" id="UP000295455"/>
    </source>
</evidence>
<dbReference type="OrthoDB" id="1147023at2"/>